<dbReference type="InterPro" id="IPR001466">
    <property type="entry name" value="Beta-lactam-related"/>
</dbReference>
<evidence type="ECO:0000256" key="1">
    <source>
        <dbReference type="ARBA" id="ARBA00001231"/>
    </source>
</evidence>
<dbReference type="Pfam" id="PF00144">
    <property type="entry name" value="Beta-lactamase"/>
    <property type="match status" value="1"/>
</dbReference>
<dbReference type="STRING" id="390640.SAMN04488034_102362"/>
<dbReference type="InterPro" id="IPR019800">
    <property type="entry name" value="Glyco_hydro_3_AS"/>
</dbReference>
<keyword evidence="5" id="KW-0326">Glycosidase</keyword>
<evidence type="ECO:0000256" key="2">
    <source>
        <dbReference type="ARBA" id="ARBA00005336"/>
    </source>
</evidence>
<proteinExistence type="inferred from homology"/>
<dbReference type="Gene3D" id="3.20.20.300">
    <property type="entry name" value="Glycoside hydrolase, family 3, N-terminal domain"/>
    <property type="match status" value="1"/>
</dbReference>
<gene>
    <name evidence="8" type="ORF">SAMN04488034_102362</name>
</gene>
<dbReference type="EC" id="3.2.1.52" evidence="3"/>
<evidence type="ECO:0000256" key="3">
    <source>
        <dbReference type="ARBA" id="ARBA00012663"/>
    </source>
</evidence>
<dbReference type="GO" id="GO:0005975">
    <property type="term" value="P:carbohydrate metabolic process"/>
    <property type="evidence" value="ECO:0007669"/>
    <property type="project" value="InterPro"/>
</dbReference>
<dbReference type="RefSeq" id="WP_093112684.1">
    <property type="nucleotide sequence ID" value="NZ_FNGG01000002.1"/>
</dbReference>
<dbReference type="Pfam" id="PF00933">
    <property type="entry name" value="Glyco_hydro_3"/>
    <property type="match status" value="1"/>
</dbReference>
<dbReference type="GO" id="GO:0004563">
    <property type="term" value="F:beta-N-acetylhexosaminidase activity"/>
    <property type="evidence" value="ECO:0007669"/>
    <property type="project" value="UniProtKB-EC"/>
</dbReference>
<accession>A0A1H5LRG6</accession>
<keyword evidence="4" id="KW-0378">Hydrolase</keyword>
<evidence type="ECO:0000313" key="8">
    <source>
        <dbReference type="EMBL" id="SEE78778.1"/>
    </source>
</evidence>
<reference evidence="8 9" key="1">
    <citation type="submission" date="2016-10" db="EMBL/GenBank/DDBJ databases">
        <authorList>
            <person name="de Groot N.N."/>
        </authorList>
    </citation>
    <scope>NUCLEOTIDE SEQUENCE [LARGE SCALE GENOMIC DNA]</scope>
    <source>
        <strain evidence="8 9">DSM 23553</strain>
    </source>
</reference>
<feature type="domain" description="Beta-lactamase-related" evidence="6">
    <location>
        <begin position="594"/>
        <end position="955"/>
    </location>
</feature>
<dbReference type="Gene3D" id="3.40.710.10">
    <property type="entry name" value="DD-peptidase/beta-lactamase superfamily"/>
    <property type="match status" value="1"/>
</dbReference>
<keyword evidence="9" id="KW-1185">Reference proteome</keyword>
<dbReference type="SUPFAM" id="SSF51445">
    <property type="entry name" value="(Trans)glycosidases"/>
    <property type="match status" value="1"/>
</dbReference>
<dbReference type="PROSITE" id="PS00775">
    <property type="entry name" value="GLYCOSYL_HYDROL_F3"/>
    <property type="match status" value="1"/>
</dbReference>
<evidence type="ECO:0000313" key="9">
    <source>
        <dbReference type="Proteomes" id="UP000199448"/>
    </source>
</evidence>
<evidence type="ECO:0000256" key="5">
    <source>
        <dbReference type="ARBA" id="ARBA00023295"/>
    </source>
</evidence>
<feature type="domain" description="Glycoside hydrolase family 3 N-terminal" evidence="7">
    <location>
        <begin position="49"/>
        <end position="364"/>
    </location>
</feature>
<dbReference type="AlphaFoldDB" id="A0A1H5LRG6"/>
<name>A0A1H5LRG6_9FLAO</name>
<dbReference type="PRINTS" id="PR00133">
    <property type="entry name" value="GLHYDRLASE3"/>
</dbReference>
<evidence type="ECO:0000256" key="4">
    <source>
        <dbReference type="ARBA" id="ARBA00022801"/>
    </source>
</evidence>
<dbReference type="Gene3D" id="3.40.50.1700">
    <property type="entry name" value="Glycoside hydrolase family 3 C-terminal domain"/>
    <property type="match status" value="1"/>
</dbReference>
<dbReference type="OrthoDB" id="9805821at2"/>
<evidence type="ECO:0000259" key="7">
    <source>
        <dbReference type="Pfam" id="PF00933"/>
    </source>
</evidence>
<dbReference type="SUPFAM" id="SSF56601">
    <property type="entry name" value="beta-lactamase/transpeptidase-like"/>
    <property type="match status" value="1"/>
</dbReference>
<dbReference type="InterPro" id="IPR017853">
    <property type="entry name" value="GH"/>
</dbReference>
<dbReference type="EMBL" id="FNUG01000002">
    <property type="protein sequence ID" value="SEE78778.1"/>
    <property type="molecule type" value="Genomic_DNA"/>
</dbReference>
<sequence length="975" mass="110889">MNLKKSPFFYLLFFSFLFIQNSFSQSRPLIAEDHELQRKWVDSIYDQMTLNEKVGQLFIVDIYSNGSSEEKEKVRELISEEKVGGVIFSKGGPVRQARLTNEFQELSKTPLLVSMDAEWGLAMRLDSTYAFPWNMTLGAIQNPQLIEEVGVQVARHSKRLGVHMNFAPVVDINTNPENPIIGNRSYGEEKENVAEKAAAFVRGMERENVLSSAKHFPGHGDTQQDSHKTLPTIDFSRNRIYREELYPYMALMDEGLSSVMVAHLNVPSLEERSNFPSSLSHEIVTGILKEQLEFNGLVITDALNMRGVADFDEPGEIDLAAFQAGNDILLMSEDVSKAKQKILKAYNEGLITEERLRHSVRKILFAKYKAGLHNYQPVDTTNIHKDLNGLKSELLSHRLYEEAMTVIKNDRSLIPIRDLEKTKIAYVHFGEDSGDSFYEQLSRYTRVDSVSAENLNVLLDELDSYNLVIVGYHQSNDSPWSGYKMNAKQQAWLYEIARKNRVILNIFTRPYALIDLKTTGNFEAIQVAFQNSELAQQKAAQVIFGAIEAKGKLPVSAGREFPVGTGYRTRDLKRLAYGLPESVGMNSEKLKKIDSLVQTVLDEKMAPGVQVLVARKGKVIYENNSGYHTYEKERPVKASDVYDLASLTKILATLPLIMELVEKNELDLDTNLGEMFPAFRGTDKADITLLQMLSHYARFKSWIPFYAITKDPETGRTDKRYVRDKEFPGYNTKIAEGMYVRNDIRDSIVKVIRKSELNRKREYQYSDLPYYLLKAYLEDIYGTSLDYLTQDHFYQSLGANNTTYLPLNKFPKEKIIPTENDKLWRKQLLHGYVHDEGAAILGGIGGQAGLFANANDVAKIMQMYLNGGEYGGIKFLDQETIDKFNTCYYCEDEVRRGVGFDKPQLKEAGPTCGCVSMTSFGHSGFTGTLTWADPHEEIVYVFLSNRIHPSSEDKKLIREGIRTKIQEIIYEAIER</sequence>
<protein>
    <recommendedName>
        <fullName evidence="3">beta-N-acetylhexosaminidase</fullName>
        <ecNumber evidence="3">3.2.1.52</ecNumber>
    </recommendedName>
</protein>
<dbReference type="InterPro" id="IPR036881">
    <property type="entry name" value="Glyco_hydro_3_C_sf"/>
</dbReference>
<dbReference type="InterPro" id="IPR050226">
    <property type="entry name" value="NagZ_Beta-hexosaminidase"/>
</dbReference>
<dbReference type="PANTHER" id="PTHR30480:SF13">
    <property type="entry name" value="BETA-HEXOSAMINIDASE"/>
    <property type="match status" value="1"/>
</dbReference>
<comment type="catalytic activity">
    <reaction evidence="1">
        <text>Hydrolysis of terminal non-reducing N-acetyl-D-hexosamine residues in N-acetyl-beta-D-hexosaminides.</text>
        <dbReference type="EC" id="3.2.1.52"/>
    </reaction>
</comment>
<dbReference type="InterPro" id="IPR036962">
    <property type="entry name" value="Glyco_hydro_3_N_sf"/>
</dbReference>
<comment type="similarity">
    <text evidence="2">Belongs to the glycosyl hydrolase 3 family.</text>
</comment>
<organism evidence="8 9">
    <name type="scientific">Salinimicrobium catena</name>
    <dbReference type="NCBI Taxonomy" id="390640"/>
    <lineage>
        <taxon>Bacteria</taxon>
        <taxon>Pseudomonadati</taxon>
        <taxon>Bacteroidota</taxon>
        <taxon>Flavobacteriia</taxon>
        <taxon>Flavobacteriales</taxon>
        <taxon>Flavobacteriaceae</taxon>
        <taxon>Salinimicrobium</taxon>
    </lineage>
</organism>
<evidence type="ECO:0000259" key="6">
    <source>
        <dbReference type="Pfam" id="PF00144"/>
    </source>
</evidence>
<dbReference type="InterPro" id="IPR001764">
    <property type="entry name" value="Glyco_hydro_3_N"/>
</dbReference>
<dbReference type="InterPro" id="IPR012338">
    <property type="entry name" value="Beta-lactam/transpept-like"/>
</dbReference>
<dbReference type="Proteomes" id="UP000199448">
    <property type="component" value="Unassembled WGS sequence"/>
</dbReference>
<dbReference type="GO" id="GO:0009254">
    <property type="term" value="P:peptidoglycan turnover"/>
    <property type="evidence" value="ECO:0007669"/>
    <property type="project" value="TreeGrafter"/>
</dbReference>
<dbReference type="PANTHER" id="PTHR30480">
    <property type="entry name" value="BETA-HEXOSAMINIDASE-RELATED"/>
    <property type="match status" value="1"/>
</dbReference>